<dbReference type="CDD" id="cd18820">
    <property type="entry name" value="GH43_LbAraf43-like"/>
    <property type="match status" value="1"/>
</dbReference>
<name>A0ABP1PNN9_9HEXA</name>
<organism evidence="7 8">
    <name type="scientific">Orchesella dallaii</name>
    <dbReference type="NCBI Taxonomy" id="48710"/>
    <lineage>
        <taxon>Eukaryota</taxon>
        <taxon>Metazoa</taxon>
        <taxon>Ecdysozoa</taxon>
        <taxon>Arthropoda</taxon>
        <taxon>Hexapoda</taxon>
        <taxon>Collembola</taxon>
        <taxon>Entomobryomorpha</taxon>
        <taxon>Entomobryoidea</taxon>
        <taxon>Orchesellidae</taxon>
        <taxon>Orchesellinae</taxon>
        <taxon>Orchesella</taxon>
    </lineage>
</organism>
<gene>
    <name evidence="7" type="ORF">ODALV1_LOCUS1934</name>
</gene>
<evidence type="ECO:0000256" key="1">
    <source>
        <dbReference type="ARBA" id="ARBA00009865"/>
    </source>
</evidence>
<reference evidence="7 8" key="1">
    <citation type="submission" date="2024-08" db="EMBL/GenBank/DDBJ databases">
        <authorList>
            <person name="Cucini C."/>
            <person name="Frati F."/>
        </authorList>
    </citation>
    <scope>NUCLEOTIDE SEQUENCE [LARGE SCALE GENOMIC DNA]</scope>
</reference>
<keyword evidence="4 5" id="KW-0326">Glycosidase</keyword>
<accession>A0ABP1PNN9</accession>
<evidence type="ECO:0000256" key="3">
    <source>
        <dbReference type="ARBA" id="ARBA00022801"/>
    </source>
</evidence>
<dbReference type="Proteomes" id="UP001642540">
    <property type="component" value="Unassembled WGS sequence"/>
</dbReference>
<evidence type="ECO:0000256" key="2">
    <source>
        <dbReference type="ARBA" id="ARBA00022729"/>
    </source>
</evidence>
<evidence type="ECO:0000313" key="8">
    <source>
        <dbReference type="Proteomes" id="UP001642540"/>
    </source>
</evidence>
<dbReference type="PANTHER" id="PTHR43817:SF1">
    <property type="entry name" value="HYDROLASE, FAMILY 43, PUTATIVE (AFU_ORTHOLOGUE AFUA_3G01660)-RELATED"/>
    <property type="match status" value="1"/>
</dbReference>
<dbReference type="Gene3D" id="2.115.10.20">
    <property type="entry name" value="Glycosyl hydrolase domain, family 43"/>
    <property type="match status" value="1"/>
</dbReference>
<feature type="chain" id="PRO_5045273568" description="Extracellular exo-alpha-(1-&gt;5)-L-arabinofuranosidase" evidence="6">
    <location>
        <begin position="21"/>
        <end position="334"/>
    </location>
</feature>
<keyword evidence="3 5" id="KW-0378">Hydrolase</keyword>
<dbReference type="PANTHER" id="PTHR43817">
    <property type="entry name" value="GLYCOSYL HYDROLASE"/>
    <property type="match status" value="1"/>
</dbReference>
<sequence length="334" mass="37577">MIRYLVSTSMLCMLIGLARGQSNLTFSNPILDRNSADPSVLRVGDSYYLTLSENTETELTIFKSPILTSFRNAEAKVAYTTPAGYTDLWASEMHEVDGELYIYFTMRTQEKDHRMYVIKADNPSNPMGNWSDAIRLLPDWDYGAIDGTVMKHNGQIYFVWASGRTGRLSIYIAPFVNATLVARPIVLLRQPEQDWECQGGCVNEGPFFIYNRNVSYMIFSASSTWDPGYCLTQMSIPSSKDPMDPQNWDSLIGPVFSRNDEEDVYTTGHASFTVSPDLTETWMVYHGTVNTTHINGFRIARIEKIGWNEDGSPAFPLPHGFNHAQPVPSGQTSV</sequence>
<dbReference type="SUPFAM" id="SSF75005">
    <property type="entry name" value="Arabinanase/levansucrase/invertase"/>
    <property type="match status" value="1"/>
</dbReference>
<evidence type="ECO:0000313" key="7">
    <source>
        <dbReference type="EMBL" id="CAL8071957.1"/>
    </source>
</evidence>
<comment type="caution">
    <text evidence="7">The sequence shown here is derived from an EMBL/GenBank/DDBJ whole genome shotgun (WGS) entry which is preliminary data.</text>
</comment>
<protein>
    <recommendedName>
        <fullName evidence="9">Extracellular exo-alpha-(1-&gt;5)-L-arabinofuranosidase</fullName>
    </recommendedName>
</protein>
<evidence type="ECO:0000256" key="4">
    <source>
        <dbReference type="ARBA" id="ARBA00023295"/>
    </source>
</evidence>
<keyword evidence="8" id="KW-1185">Reference proteome</keyword>
<proteinExistence type="inferred from homology"/>
<evidence type="ECO:0008006" key="9">
    <source>
        <dbReference type="Google" id="ProtNLM"/>
    </source>
</evidence>
<dbReference type="Pfam" id="PF04616">
    <property type="entry name" value="Glyco_hydro_43"/>
    <property type="match status" value="1"/>
</dbReference>
<dbReference type="InterPro" id="IPR006710">
    <property type="entry name" value="Glyco_hydro_43"/>
</dbReference>
<evidence type="ECO:0000256" key="6">
    <source>
        <dbReference type="SAM" id="SignalP"/>
    </source>
</evidence>
<dbReference type="InterPro" id="IPR023296">
    <property type="entry name" value="Glyco_hydro_beta-prop_sf"/>
</dbReference>
<keyword evidence="2 6" id="KW-0732">Signal</keyword>
<dbReference type="EMBL" id="CAXLJM020000007">
    <property type="protein sequence ID" value="CAL8071957.1"/>
    <property type="molecule type" value="Genomic_DNA"/>
</dbReference>
<comment type="similarity">
    <text evidence="1 5">Belongs to the glycosyl hydrolase 43 family.</text>
</comment>
<evidence type="ECO:0000256" key="5">
    <source>
        <dbReference type="RuleBase" id="RU361187"/>
    </source>
</evidence>
<feature type="signal peptide" evidence="6">
    <location>
        <begin position="1"/>
        <end position="20"/>
    </location>
</feature>